<accession>A0ABT6Q390</accession>
<evidence type="ECO:0000256" key="1">
    <source>
        <dbReference type="SAM" id="Phobius"/>
    </source>
</evidence>
<protein>
    <submittedName>
        <fullName evidence="2">Uncharacterized protein</fullName>
    </submittedName>
</protein>
<dbReference type="Proteomes" id="UP001431634">
    <property type="component" value="Unassembled WGS sequence"/>
</dbReference>
<dbReference type="RefSeq" id="WP_281448666.1">
    <property type="nucleotide sequence ID" value="NZ_JASBAO010000001.1"/>
</dbReference>
<comment type="caution">
    <text evidence="2">The sequence shown here is derived from an EMBL/GenBank/DDBJ whole genome shotgun (WGS) entry which is preliminary data.</text>
</comment>
<gene>
    <name evidence="2" type="ORF">QJV27_09400</name>
</gene>
<feature type="transmembrane region" description="Helical" evidence="1">
    <location>
        <begin position="7"/>
        <end position="34"/>
    </location>
</feature>
<proteinExistence type="predicted"/>
<name>A0ABT6Q390_9PROT</name>
<keyword evidence="1" id="KW-1133">Transmembrane helix</keyword>
<keyword evidence="1" id="KW-0472">Membrane</keyword>
<organism evidence="2 3">
    <name type="scientific">Commensalibacter oyaizuii</name>
    <dbReference type="NCBI Taxonomy" id="3043873"/>
    <lineage>
        <taxon>Bacteria</taxon>
        <taxon>Pseudomonadati</taxon>
        <taxon>Pseudomonadota</taxon>
        <taxon>Alphaproteobacteria</taxon>
        <taxon>Acetobacterales</taxon>
        <taxon>Acetobacteraceae</taxon>
    </lineage>
</organism>
<reference evidence="2" key="1">
    <citation type="submission" date="2023-05" db="EMBL/GenBank/DDBJ databases">
        <title>Whole genome sequence of Commensalibacter sp.</title>
        <authorList>
            <person name="Charoenyingcharoen P."/>
            <person name="Yukphan P."/>
        </authorList>
    </citation>
    <scope>NUCLEOTIDE SEQUENCE</scope>
    <source>
        <strain evidence="2">TBRC 16381</strain>
    </source>
</reference>
<dbReference type="EMBL" id="JASBAO010000001">
    <property type="protein sequence ID" value="MDI2091577.1"/>
    <property type="molecule type" value="Genomic_DNA"/>
</dbReference>
<feature type="transmembrane region" description="Helical" evidence="1">
    <location>
        <begin position="40"/>
        <end position="63"/>
    </location>
</feature>
<evidence type="ECO:0000313" key="3">
    <source>
        <dbReference type="Proteomes" id="UP001431634"/>
    </source>
</evidence>
<keyword evidence="3" id="KW-1185">Reference proteome</keyword>
<keyword evidence="1" id="KW-0812">Transmembrane</keyword>
<sequence>MNRIYESFFGFIGITLALVISGIVTGAPIYAAIYDAQHNYIISAILDIIMPPYGIGRGIYLLLNF</sequence>
<evidence type="ECO:0000313" key="2">
    <source>
        <dbReference type="EMBL" id="MDI2091577.1"/>
    </source>
</evidence>